<dbReference type="PANTHER" id="PTHR12849">
    <property type="entry name" value="RNA LARIAT DEBRANCHING ENZYME"/>
    <property type="match status" value="1"/>
</dbReference>
<evidence type="ECO:0000313" key="15">
    <source>
        <dbReference type="Proteomes" id="UP000823046"/>
    </source>
</evidence>
<dbReference type="InterPro" id="IPR041816">
    <property type="entry name" value="Dbr1_N"/>
</dbReference>
<dbReference type="InterPro" id="IPR029052">
    <property type="entry name" value="Metallo-depent_PP-like"/>
</dbReference>
<dbReference type="Pfam" id="PF00149">
    <property type="entry name" value="Metallophos"/>
    <property type="match status" value="1"/>
</dbReference>
<sequence length="513" mass="58208">MVYVAIEGCCHGELNTIYETLAKIESSQGISVDLLICCGDFQKKFRNFLMHSVKKKLSSFNRKTVRTAQDLECLTCPPKYRTLHDFHLYYSGKRKAPILTLFIGGNHEAPHVLKEFLSYSQYSFEKILLYYGGWVAPNIFYLGHSGVVNVGGIRIAALSGIFKGKDYSRGYYETLPYTEDSRRSAYHIREFEIQKLSMITGPVDIMITHDWPRGIEKYGNWQSLIRRKPHFKEEIMTQTFGNPVTWNLVTQLKPKFWFSAHLHVKFAAFVPHSEFQATRFLALDKVLPGRSYMQLLNLTSSQRGYTVVTPSDVNSRKKSLRIAYDSEWMAILKATHRNLPVGYTYPKSQLIEPSNDDILSMEMHLSTLCAADTSSNDLHAYWPSWEEYSHTDLAAQREYFLKVLGVPMRGNLASDERNSPKVAAATYQEGVSNEEEIDINVDVLLSMEVSNTTPVNSIPPEKDEITIDVDTFLTNIEDSTSSAIILSSGKETCCAEMDALQVHTDISNSSISE</sequence>
<keyword evidence="10" id="KW-0408">Iron</keyword>
<evidence type="ECO:0000256" key="9">
    <source>
        <dbReference type="ARBA" id="ARBA00022833"/>
    </source>
</evidence>
<evidence type="ECO:0000259" key="13">
    <source>
        <dbReference type="SMART" id="SM01124"/>
    </source>
</evidence>
<evidence type="ECO:0000256" key="1">
    <source>
        <dbReference type="ARBA" id="ARBA00001936"/>
    </source>
</evidence>
<evidence type="ECO:0000313" key="14">
    <source>
        <dbReference type="EMBL" id="KAF8821058.1"/>
    </source>
</evidence>
<dbReference type="InterPro" id="IPR007708">
    <property type="entry name" value="DBR1_C"/>
</dbReference>
<dbReference type="SMART" id="SM01124">
    <property type="entry name" value="DBR1"/>
    <property type="match status" value="1"/>
</dbReference>
<comment type="similarity">
    <text evidence="5">Belongs to the lariat debranching enzyme family.</text>
</comment>
<evidence type="ECO:0000256" key="4">
    <source>
        <dbReference type="ARBA" id="ARBA00004123"/>
    </source>
</evidence>
<evidence type="ECO:0000256" key="12">
    <source>
        <dbReference type="ARBA" id="ARBA00023242"/>
    </source>
</evidence>
<dbReference type="Pfam" id="PF05011">
    <property type="entry name" value="DBR1"/>
    <property type="match status" value="1"/>
</dbReference>
<comment type="caution">
    <text evidence="14">The sequence shown here is derived from an EMBL/GenBank/DDBJ whole genome shotgun (WGS) entry which is preliminary data.</text>
</comment>
<evidence type="ECO:0000256" key="5">
    <source>
        <dbReference type="ARBA" id="ARBA00006045"/>
    </source>
</evidence>
<feature type="domain" description="Lariat debranching enzyme C-terminal" evidence="13">
    <location>
        <begin position="270"/>
        <end position="410"/>
    </location>
</feature>
<dbReference type="InterPro" id="IPR004843">
    <property type="entry name" value="Calcineurin-like_PHP"/>
</dbReference>
<dbReference type="SUPFAM" id="SSF56300">
    <property type="entry name" value="Metallo-dependent phosphatases"/>
    <property type="match status" value="1"/>
</dbReference>
<evidence type="ECO:0000256" key="8">
    <source>
        <dbReference type="ARBA" id="ARBA00022801"/>
    </source>
</evidence>
<dbReference type="Proteomes" id="UP000823046">
    <property type="component" value="Unassembled WGS sequence"/>
</dbReference>
<accession>A0ABQ7JAT1</accession>
<protein>
    <submittedName>
        <fullName evidence="14">Ser/Thr phosphatase family protein</fullName>
    </submittedName>
</protein>
<organism evidence="14 15">
    <name type="scientific">Cardiosporidium cionae</name>
    <dbReference type="NCBI Taxonomy" id="476202"/>
    <lineage>
        <taxon>Eukaryota</taxon>
        <taxon>Sar</taxon>
        <taxon>Alveolata</taxon>
        <taxon>Apicomplexa</taxon>
        <taxon>Aconoidasida</taxon>
        <taxon>Nephromycida</taxon>
        <taxon>Cardiosporidium</taxon>
    </lineage>
</organism>
<evidence type="ECO:0000256" key="3">
    <source>
        <dbReference type="ARBA" id="ARBA00001954"/>
    </source>
</evidence>
<keyword evidence="9" id="KW-0862">Zinc</keyword>
<keyword evidence="7" id="KW-0479">Metal-binding</keyword>
<keyword evidence="15" id="KW-1185">Reference proteome</keyword>
<comment type="cofactor">
    <cofactor evidence="3">
        <name>Fe(2+)</name>
        <dbReference type="ChEBI" id="CHEBI:29033"/>
    </cofactor>
</comment>
<keyword evidence="12" id="KW-0539">Nucleus</keyword>
<evidence type="ECO:0000256" key="6">
    <source>
        <dbReference type="ARBA" id="ARBA00022664"/>
    </source>
</evidence>
<comment type="cofactor">
    <cofactor evidence="2">
        <name>Zn(2+)</name>
        <dbReference type="ChEBI" id="CHEBI:29105"/>
    </cofactor>
</comment>
<evidence type="ECO:0000256" key="11">
    <source>
        <dbReference type="ARBA" id="ARBA00023211"/>
    </source>
</evidence>
<dbReference type="EMBL" id="JADAQX010000244">
    <property type="protein sequence ID" value="KAF8821058.1"/>
    <property type="molecule type" value="Genomic_DNA"/>
</dbReference>
<name>A0ABQ7JAT1_9APIC</name>
<keyword evidence="8" id="KW-0378">Hydrolase</keyword>
<keyword evidence="6" id="KW-0507">mRNA processing</keyword>
<dbReference type="PANTHER" id="PTHR12849:SF0">
    <property type="entry name" value="LARIAT DEBRANCHING ENZYME"/>
    <property type="match status" value="1"/>
</dbReference>
<proteinExistence type="inferred from homology"/>
<evidence type="ECO:0000256" key="7">
    <source>
        <dbReference type="ARBA" id="ARBA00022723"/>
    </source>
</evidence>
<gene>
    <name evidence="14" type="ORF">IE077_004388</name>
</gene>
<comment type="cofactor">
    <cofactor evidence="1">
        <name>Mn(2+)</name>
        <dbReference type="ChEBI" id="CHEBI:29035"/>
    </cofactor>
</comment>
<evidence type="ECO:0000256" key="2">
    <source>
        <dbReference type="ARBA" id="ARBA00001947"/>
    </source>
</evidence>
<reference evidence="14 15" key="1">
    <citation type="journal article" date="2020" name="bioRxiv">
        <title>Metabolic contributions of an alphaproteobacterial endosymbiont in the apicomplexan Cardiosporidium cionae.</title>
        <authorList>
            <person name="Hunter E.S."/>
            <person name="Paight C.J."/>
            <person name="Lane C.E."/>
        </authorList>
    </citation>
    <scope>NUCLEOTIDE SEQUENCE [LARGE SCALE GENOMIC DNA]</scope>
    <source>
        <strain evidence="14">ESH_2018</strain>
    </source>
</reference>
<evidence type="ECO:0000256" key="10">
    <source>
        <dbReference type="ARBA" id="ARBA00023004"/>
    </source>
</evidence>
<dbReference type="CDD" id="cd00844">
    <property type="entry name" value="MPP_Dbr1_N"/>
    <property type="match status" value="1"/>
</dbReference>
<keyword evidence="11" id="KW-0464">Manganese</keyword>
<comment type="subcellular location">
    <subcellularLocation>
        <location evidence="4">Nucleus</location>
    </subcellularLocation>
</comment>